<name>S5FX57_9TRYP</name>
<reference evidence="11" key="2">
    <citation type="submission" date="2013-01" db="EMBL/GenBank/DDBJ databases">
        <authorList>
            <person name="Hall J.P.J."/>
            <person name="Barry J.D."/>
        </authorList>
    </citation>
    <scope>NUCLEOTIDE SEQUENCE</scope>
    <source>
        <strain evidence="11">TREU927/4 GUTat 10.1</strain>
    </source>
</reference>
<feature type="region of interest" description="Disordered" evidence="8">
    <location>
        <begin position="369"/>
        <end position="409"/>
    </location>
</feature>
<dbReference type="GO" id="GO:0098552">
    <property type="term" value="C:side of membrane"/>
    <property type="evidence" value="ECO:0007669"/>
    <property type="project" value="UniProtKB-KW"/>
</dbReference>
<keyword evidence="5" id="KW-0472">Membrane</keyword>
<evidence type="ECO:0000256" key="4">
    <source>
        <dbReference type="ARBA" id="ARBA00022622"/>
    </source>
</evidence>
<keyword evidence="7" id="KW-0449">Lipoprotein</keyword>
<feature type="signal peptide" evidence="9">
    <location>
        <begin position="1"/>
        <end position="21"/>
    </location>
</feature>
<keyword evidence="6" id="KW-0325">Glycoprotein</keyword>
<dbReference type="SUPFAM" id="SSF58087">
    <property type="entry name" value="Variant surface glycoprotein (N-terminal domain)"/>
    <property type="match status" value="1"/>
</dbReference>
<comment type="subcellular location">
    <subcellularLocation>
        <location evidence="2">Cell membrane</location>
        <topology evidence="2">Lipid-anchor</topology>
        <topology evidence="2">GPI-anchor</topology>
    </subcellularLocation>
</comment>
<evidence type="ECO:0000256" key="8">
    <source>
        <dbReference type="SAM" id="MobiDB-lite"/>
    </source>
</evidence>
<dbReference type="GO" id="GO:0042783">
    <property type="term" value="P:symbiont-mediated evasion of host immune response"/>
    <property type="evidence" value="ECO:0007669"/>
    <property type="project" value="InterPro"/>
</dbReference>
<feature type="compositionally biased region" description="Basic and acidic residues" evidence="8">
    <location>
        <begin position="369"/>
        <end position="388"/>
    </location>
</feature>
<feature type="chain" id="PRO_5004528403" evidence="9">
    <location>
        <begin position="22"/>
        <end position="474"/>
    </location>
</feature>
<evidence type="ECO:0000256" key="5">
    <source>
        <dbReference type="ARBA" id="ARBA00023136"/>
    </source>
</evidence>
<feature type="domain" description="Trypanosome variant surface glycoprotein C-terminal" evidence="10">
    <location>
        <begin position="359"/>
        <end position="473"/>
    </location>
</feature>
<dbReference type="Gene3D" id="1.10.470.10">
    <property type="entry name" value="Variant Surface Glycoprotein, subunit A, domain 2"/>
    <property type="match status" value="1"/>
</dbReference>
<evidence type="ECO:0000313" key="11">
    <source>
        <dbReference type="EMBL" id="AGQ50222.1"/>
    </source>
</evidence>
<dbReference type="AlphaFoldDB" id="S5FX57"/>
<accession>S5FX57</accession>
<evidence type="ECO:0000256" key="7">
    <source>
        <dbReference type="ARBA" id="ARBA00023288"/>
    </source>
</evidence>
<reference evidence="11" key="1">
    <citation type="journal article" date="2013" name="PLoS Pathog.">
        <title>Mosaic VSGs and the Scale of Trypanosoma brucei Antigenic Variation.</title>
        <authorList>
            <person name="Hall J.P."/>
            <person name="Wang H."/>
            <person name="Barry J.D."/>
        </authorList>
    </citation>
    <scope>NUCLEOTIDE SEQUENCE</scope>
    <source>
        <strain evidence="11">TREU927/4 GUTat 10.1</strain>
    </source>
</reference>
<evidence type="ECO:0000256" key="3">
    <source>
        <dbReference type="ARBA" id="ARBA00022475"/>
    </source>
</evidence>
<evidence type="ECO:0000256" key="6">
    <source>
        <dbReference type="ARBA" id="ARBA00023180"/>
    </source>
</evidence>
<dbReference type="EMBL" id="KC434878">
    <property type="protein sequence ID" value="AGQ50222.1"/>
    <property type="molecule type" value="mRNA"/>
</dbReference>
<dbReference type="InterPro" id="IPR019609">
    <property type="entry name" value="Variant_surf_glycoprt_trypan_C"/>
</dbReference>
<evidence type="ECO:0000256" key="9">
    <source>
        <dbReference type="SAM" id="SignalP"/>
    </source>
</evidence>
<gene>
    <name evidence="11" type="primary">VSG</name>
</gene>
<dbReference type="VEuPathDB" id="TriTrypDB:Tb11.v5.0112"/>
<sequence length="474" mass="49529">MTNHKTLIILTACVCLQAVESTSVGILTDNLKKACSLAQSLREAGQKANHDTAARLSDVETLSDLAEDLAAIVRSSPLAANSKAKLVAELARHSATEALNIVSSNLNKIFDLTATAANIAGNIQESAHLLLNSKNAGTSECVSDAAEFAGVTVSSTAIPGCLKAGGDFDDGEWRPNLQAADIHAAVKALPNGDTGITGSGSTCKLMYYTGGRSTTGSVGTTMMAGLITLGANAANAPTFTAGRTAQLLSTSRIGKVHTAAASLSSTIGTATPAAAKLLQLVATAEPADLTIDIAQGSLGDNYPANVITITKEETKAIHKMIKKHRADKDTEQLRKARDIFFRNDMEVNKTACDLGEKLSAKQDCEVTKTDPQKCEGKDQGECDTKEGEGTTNAVGDGDGAKEGTAASSGCAQHFNDKDKCEKMNEGKEKPVCAWKKGGENDKDKDELRCRNGSFLVNNQFALSVVSAAFVALLF</sequence>
<protein>
    <submittedName>
        <fullName evidence="11">Variant surface glycoprotein</fullName>
    </submittedName>
</protein>
<organism evidence="11">
    <name type="scientific">Trypanosoma brucei</name>
    <dbReference type="NCBI Taxonomy" id="5691"/>
    <lineage>
        <taxon>Eukaryota</taxon>
        <taxon>Discoba</taxon>
        <taxon>Euglenozoa</taxon>
        <taxon>Kinetoplastea</taxon>
        <taxon>Metakinetoplastina</taxon>
        <taxon>Trypanosomatida</taxon>
        <taxon>Trypanosomatidae</taxon>
        <taxon>Trypanosoma</taxon>
    </lineage>
</organism>
<evidence type="ECO:0000259" key="10">
    <source>
        <dbReference type="Pfam" id="PF10659"/>
    </source>
</evidence>
<keyword evidence="3" id="KW-1003">Cell membrane</keyword>
<evidence type="ECO:0000256" key="2">
    <source>
        <dbReference type="ARBA" id="ARBA00004609"/>
    </source>
</evidence>
<keyword evidence="4" id="KW-0336">GPI-anchor</keyword>
<proteinExistence type="evidence at transcript level"/>
<evidence type="ECO:0000256" key="1">
    <source>
        <dbReference type="ARBA" id="ARBA00002523"/>
    </source>
</evidence>
<keyword evidence="9" id="KW-0732">Signal</keyword>
<dbReference type="GO" id="GO:0005886">
    <property type="term" value="C:plasma membrane"/>
    <property type="evidence" value="ECO:0007669"/>
    <property type="project" value="UniProtKB-SubCell"/>
</dbReference>
<dbReference type="VEuPathDB" id="TriTrypDB:Tb427_000382000"/>
<dbReference type="Gene3D" id="3.90.150.10">
    <property type="entry name" value="Variant Surface Glycoprotein, subunit A domain 1"/>
    <property type="match status" value="1"/>
</dbReference>
<dbReference type="Pfam" id="PF10659">
    <property type="entry name" value="Trypan_glycop_C"/>
    <property type="match status" value="1"/>
</dbReference>
<comment type="function">
    <text evidence="1">VSG forms a coat on the surface of the parasite. The trypanosome evades the immune response of the host by expressing a series of antigenically distinct VSGs from an estimated 1000 VSG genes.</text>
</comment>